<dbReference type="AlphaFoldDB" id="A0A1E7YVH1"/>
<sequence>MAGSPESFRLSPVCGKPVEDHGRTILLAFIPVTPGGNHRSYQPADVSRRELRQVNHHAIVGAQTIQMAAAEAYATADSEIIVVRVFRIAVTKCQSITGTDVPAVFSGVAGEFRRPPVQSGIVSSLFMPPDLLLNVKVLITDSCSQAQMCNAVTRPAPAGFSERFKQLDPISLLWRQFLKLFAQRCQWD</sequence>
<evidence type="ECO:0000313" key="1">
    <source>
        <dbReference type="EMBL" id="OFC58918.1"/>
    </source>
</evidence>
<proteinExistence type="predicted"/>
<name>A0A1E7YVH1_9GAMM</name>
<reference evidence="1 2" key="1">
    <citation type="submission" date="2016-07" db="EMBL/GenBank/DDBJ databases">
        <authorList>
            <person name="Yuval B."/>
        </authorList>
    </citation>
    <scope>NUCLEOTIDE SEQUENCE [LARGE SCALE GENOMIC DNA]</scope>
    <source>
        <strain evidence="1 2">IL</strain>
    </source>
</reference>
<accession>A0A1E7YVH1</accession>
<organism evidence="1 2">
    <name type="scientific">Candidatus Erwinia dacicola</name>
    <dbReference type="NCBI Taxonomy" id="252393"/>
    <lineage>
        <taxon>Bacteria</taxon>
        <taxon>Pseudomonadati</taxon>
        <taxon>Pseudomonadota</taxon>
        <taxon>Gammaproteobacteria</taxon>
        <taxon>Enterobacterales</taxon>
        <taxon>Erwiniaceae</taxon>
        <taxon>Erwinia</taxon>
    </lineage>
</organism>
<evidence type="ECO:0000313" key="2">
    <source>
        <dbReference type="Proteomes" id="UP000243534"/>
    </source>
</evidence>
<protein>
    <submittedName>
        <fullName evidence="1">Uncharacterized protein</fullName>
    </submittedName>
</protein>
<dbReference type="EMBL" id="MAYS01000573">
    <property type="protein sequence ID" value="OFC58918.1"/>
    <property type="molecule type" value="Genomic_DNA"/>
</dbReference>
<dbReference type="Proteomes" id="UP000243534">
    <property type="component" value="Unassembled WGS sequence"/>
</dbReference>
<gene>
    <name evidence="1" type="ORF">BBW68_02650</name>
</gene>
<comment type="caution">
    <text evidence="1">The sequence shown here is derived from an EMBL/GenBank/DDBJ whole genome shotgun (WGS) entry which is preliminary data.</text>
</comment>